<dbReference type="Gene3D" id="3.40.630.30">
    <property type="match status" value="1"/>
</dbReference>
<dbReference type="InterPro" id="IPR000182">
    <property type="entry name" value="GNAT_dom"/>
</dbReference>
<name>A0A1H4IAB3_9NOCA</name>
<evidence type="ECO:0000259" key="3">
    <source>
        <dbReference type="PROSITE" id="PS51186"/>
    </source>
</evidence>
<keyword evidence="1 4" id="KW-0808">Transferase</keyword>
<keyword evidence="2" id="KW-0012">Acyltransferase</keyword>
<evidence type="ECO:0000256" key="2">
    <source>
        <dbReference type="ARBA" id="ARBA00023315"/>
    </source>
</evidence>
<proteinExistence type="predicted"/>
<dbReference type="Proteomes" id="UP000183561">
    <property type="component" value="Unassembled WGS sequence"/>
</dbReference>
<dbReference type="Pfam" id="PF00583">
    <property type="entry name" value="Acetyltransf_1"/>
    <property type="match status" value="1"/>
</dbReference>
<evidence type="ECO:0000256" key="1">
    <source>
        <dbReference type="ARBA" id="ARBA00022679"/>
    </source>
</evidence>
<dbReference type="EMBL" id="FNSV01000002">
    <property type="protein sequence ID" value="SEB30997.1"/>
    <property type="molecule type" value="Genomic_DNA"/>
</dbReference>
<accession>A0A1H4IAB3</accession>
<evidence type="ECO:0000313" key="4">
    <source>
        <dbReference type="EMBL" id="SEB30997.1"/>
    </source>
</evidence>
<dbReference type="AlphaFoldDB" id="A0A1H4IAB3"/>
<dbReference type="PANTHER" id="PTHR43877">
    <property type="entry name" value="AMINOALKYLPHOSPHONATE N-ACETYLTRANSFERASE-RELATED-RELATED"/>
    <property type="match status" value="1"/>
</dbReference>
<keyword evidence="5" id="KW-1185">Reference proteome</keyword>
<feature type="domain" description="N-acetyltransferase" evidence="3">
    <location>
        <begin position="12"/>
        <end position="163"/>
    </location>
</feature>
<dbReference type="InterPro" id="IPR050832">
    <property type="entry name" value="Bact_Acetyltransf"/>
</dbReference>
<dbReference type="OrthoDB" id="3788759at2"/>
<dbReference type="SUPFAM" id="SSF55729">
    <property type="entry name" value="Acyl-CoA N-acyltransferases (Nat)"/>
    <property type="match status" value="1"/>
</dbReference>
<dbReference type="PROSITE" id="PS51186">
    <property type="entry name" value="GNAT"/>
    <property type="match status" value="1"/>
</dbReference>
<organism evidence="4 5">
    <name type="scientific">Rhodococcus koreensis</name>
    <dbReference type="NCBI Taxonomy" id="99653"/>
    <lineage>
        <taxon>Bacteria</taxon>
        <taxon>Bacillati</taxon>
        <taxon>Actinomycetota</taxon>
        <taxon>Actinomycetes</taxon>
        <taxon>Mycobacteriales</taxon>
        <taxon>Nocardiaceae</taxon>
        <taxon>Rhodococcus</taxon>
    </lineage>
</organism>
<dbReference type="InterPro" id="IPR016181">
    <property type="entry name" value="Acyl_CoA_acyltransferase"/>
</dbReference>
<gene>
    <name evidence="4" type="ORF">SAMN04490239_0264</name>
</gene>
<protein>
    <submittedName>
        <fullName evidence="4">Acetyltransferase (GNAT) family protein</fullName>
    </submittedName>
</protein>
<evidence type="ECO:0000313" key="5">
    <source>
        <dbReference type="Proteomes" id="UP000183561"/>
    </source>
</evidence>
<sequence>MVSTFSRSPAGLVVRPLDTADHQAVRRLHERLNEYDTYMRFFTVYPAHLAALAEAICVADPSHYALGAFVDGTLAGVANYVALDVGDAPAEVEFALVVDDEYRMHGIGTLLLSRLTAAARQHGVTRMRAEILAQNAMVLKVIRDLGWSSALHRDRAEMHLDLDLDDVPSPAVAGG</sequence>
<dbReference type="GO" id="GO:0016747">
    <property type="term" value="F:acyltransferase activity, transferring groups other than amino-acyl groups"/>
    <property type="evidence" value="ECO:0007669"/>
    <property type="project" value="InterPro"/>
</dbReference>
<reference evidence="5" key="1">
    <citation type="submission" date="2016-10" db="EMBL/GenBank/DDBJ databases">
        <authorList>
            <person name="Varghese N."/>
            <person name="Submissions S."/>
        </authorList>
    </citation>
    <scope>NUCLEOTIDE SEQUENCE [LARGE SCALE GENOMIC DNA]</scope>
    <source>
        <strain evidence="5">DSM 44498</strain>
    </source>
</reference>
<dbReference type="CDD" id="cd04301">
    <property type="entry name" value="NAT_SF"/>
    <property type="match status" value="1"/>
</dbReference>